<dbReference type="InterPro" id="IPR011678">
    <property type="entry name" value="EMC1_C"/>
</dbReference>
<keyword evidence="8 10" id="KW-0472">Membrane</keyword>
<keyword evidence="4 10" id="KW-0812">Transmembrane</keyword>
<evidence type="ECO:0000256" key="11">
    <source>
        <dbReference type="SAM" id="SignalP"/>
    </source>
</evidence>
<dbReference type="InParanoid" id="Q245W3"/>
<feature type="chain" id="PRO_5004202219" description="ER membrane protein complex subunit 1" evidence="11">
    <location>
        <begin position="24"/>
        <end position="996"/>
    </location>
</feature>
<dbReference type="Pfam" id="PF07774">
    <property type="entry name" value="EMC1_C"/>
    <property type="match status" value="1"/>
</dbReference>
<dbReference type="eggNOG" id="KOG2103">
    <property type="taxonomic scope" value="Eukaryota"/>
</dbReference>
<protein>
    <recommendedName>
        <fullName evidence="3">ER membrane protein complex subunit 1</fullName>
    </recommendedName>
</protein>
<keyword evidence="14" id="KW-1185">Reference proteome</keyword>
<feature type="transmembrane region" description="Helical" evidence="10">
    <location>
        <begin position="955"/>
        <end position="974"/>
    </location>
</feature>
<keyword evidence="9" id="KW-0325">Glycoprotein</keyword>
<dbReference type="AlphaFoldDB" id="Q245W3"/>
<dbReference type="Proteomes" id="UP000009168">
    <property type="component" value="Unassembled WGS sequence"/>
</dbReference>
<name>Q245W3_TETTS</name>
<evidence type="ECO:0000313" key="13">
    <source>
        <dbReference type="EMBL" id="EAS03520.2"/>
    </source>
</evidence>
<evidence type="ECO:0000256" key="8">
    <source>
        <dbReference type="ARBA" id="ARBA00023136"/>
    </source>
</evidence>
<dbReference type="PANTHER" id="PTHR21573:SF0">
    <property type="entry name" value="ER MEMBRANE PROTEIN COMPLEX SUBUNIT 1"/>
    <property type="match status" value="1"/>
</dbReference>
<feature type="domain" description="ER membrane protein complex subunit 1 C-terminal" evidence="12">
    <location>
        <begin position="758"/>
        <end position="985"/>
    </location>
</feature>
<dbReference type="GO" id="GO:0034975">
    <property type="term" value="P:protein folding in endoplasmic reticulum"/>
    <property type="evidence" value="ECO:0007669"/>
    <property type="project" value="TreeGrafter"/>
</dbReference>
<evidence type="ECO:0000256" key="5">
    <source>
        <dbReference type="ARBA" id="ARBA00022729"/>
    </source>
</evidence>
<comment type="similarity">
    <text evidence="2">Belongs to the EMC1 family.</text>
</comment>
<dbReference type="OrthoDB" id="289016at2759"/>
<evidence type="ECO:0000256" key="7">
    <source>
        <dbReference type="ARBA" id="ARBA00022989"/>
    </source>
</evidence>
<dbReference type="KEGG" id="tet:TTHERM_00245360"/>
<dbReference type="STRING" id="312017.Q245W3"/>
<evidence type="ECO:0000256" key="3">
    <source>
        <dbReference type="ARBA" id="ARBA00020824"/>
    </source>
</evidence>
<evidence type="ECO:0000256" key="2">
    <source>
        <dbReference type="ARBA" id="ARBA00007904"/>
    </source>
</evidence>
<feature type="signal peptide" evidence="11">
    <location>
        <begin position="1"/>
        <end position="23"/>
    </location>
</feature>
<evidence type="ECO:0000256" key="10">
    <source>
        <dbReference type="SAM" id="Phobius"/>
    </source>
</evidence>
<gene>
    <name evidence="13" type="ORF">TTHERM_00245360</name>
</gene>
<dbReference type="HOGENOM" id="CLU_324274_0_0_1"/>
<reference evidence="14" key="1">
    <citation type="journal article" date="2006" name="PLoS Biol.">
        <title>Macronuclear genome sequence of the ciliate Tetrahymena thermophila, a model eukaryote.</title>
        <authorList>
            <person name="Eisen J.A."/>
            <person name="Coyne R.S."/>
            <person name="Wu M."/>
            <person name="Wu D."/>
            <person name="Thiagarajan M."/>
            <person name="Wortman J.R."/>
            <person name="Badger J.H."/>
            <person name="Ren Q."/>
            <person name="Amedeo P."/>
            <person name="Jones K.M."/>
            <person name="Tallon L.J."/>
            <person name="Delcher A.L."/>
            <person name="Salzberg S.L."/>
            <person name="Silva J.C."/>
            <person name="Haas B.J."/>
            <person name="Majoros W.H."/>
            <person name="Farzad M."/>
            <person name="Carlton J.M."/>
            <person name="Smith R.K. Jr."/>
            <person name="Garg J."/>
            <person name="Pearlman R.E."/>
            <person name="Karrer K.M."/>
            <person name="Sun L."/>
            <person name="Manning G."/>
            <person name="Elde N.C."/>
            <person name="Turkewitz A.P."/>
            <person name="Asai D.J."/>
            <person name="Wilkes D.E."/>
            <person name="Wang Y."/>
            <person name="Cai H."/>
            <person name="Collins K."/>
            <person name="Stewart B.A."/>
            <person name="Lee S.R."/>
            <person name="Wilamowska K."/>
            <person name="Weinberg Z."/>
            <person name="Ruzzo W.L."/>
            <person name="Wloga D."/>
            <person name="Gaertig J."/>
            <person name="Frankel J."/>
            <person name="Tsao C.-C."/>
            <person name="Gorovsky M.A."/>
            <person name="Keeling P.J."/>
            <person name="Waller R.F."/>
            <person name="Patron N.J."/>
            <person name="Cherry J.M."/>
            <person name="Stover N.A."/>
            <person name="Krieger C.J."/>
            <person name="del Toro C."/>
            <person name="Ryder H.F."/>
            <person name="Williamson S.C."/>
            <person name="Barbeau R.A."/>
            <person name="Hamilton E.P."/>
            <person name="Orias E."/>
        </authorList>
    </citation>
    <scope>NUCLEOTIDE SEQUENCE [LARGE SCALE GENOMIC DNA]</scope>
    <source>
        <strain evidence="14">SB210</strain>
    </source>
</reference>
<accession>Q245W3</accession>
<dbReference type="GO" id="GO:0072546">
    <property type="term" value="C:EMC complex"/>
    <property type="evidence" value="ECO:0007669"/>
    <property type="project" value="InterPro"/>
</dbReference>
<evidence type="ECO:0000256" key="1">
    <source>
        <dbReference type="ARBA" id="ARBA00004115"/>
    </source>
</evidence>
<dbReference type="RefSeq" id="XP_001023765.2">
    <property type="nucleotide sequence ID" value="XM_001023765.3"/>
</dbReference>
<proteinExistence type="inferred from homology"/>
<evidence type="ECO:0000259" key="12">
    <source>
        <dbReference type="Pfam" id="PF07774"/>
    </source>
</evidence>
<sequence>MRQKKAQILAVLVIALAITQIEAKYAHNVGVTDWTSKNIGVISQAIIDRSSIYFLGKSGLFGHMSRETGQIQVSHGIDDERIISWKSQDEEYNEKILVQDKSGIFAYNVVKSKFDQINVENNIAKMLDHSFISQSTLLVLTQKELMLVSKSSAETLLQASENQAFIKLIKSSQNHYVLILSNNNKQVCVQTILKDDLLNKKISMLSNEKQKCWEQSSEDLKPQDLENILISANYVIFKSQAYYFKASKFISIPELQKEDKIHLDYKTGVFVITRDNQASFYVLEEDSFYLIYKFDEQGLFTFSFDHQIANKKTFTFMAYMQNNNSCKLLQINLENPKMQKQAVLITEFNNKVAESQPSKFWLKSKDGQELLVQNKDLRTYYLVLSSVQPEVPGSGEKWFREDGLALLDGLIMIDYNQVENKKVNSYYESLDKNGVNNPIFLIPNLLKRFTSEIQSAITYFKQNSSSILNFFQKLINVRSIQDISALNKLITSDDEYDVTYGLKKVVIAVNKNRTIYSIDSKTGEVIWKTSFIAKYVTPDYNFHGFFQIENRNGDTISEQTCFIYHSPVTTKLFIFTADPLTGNLNYVGRHLMKQVKNIFKIHINTPKVQQAIAIIDQDFNIYGYPSEVANPLAEDAHDNIFYLHDKETNIINGFKYNKGKFFKIWNYSLSSKEQLVDIQSSNKEQNHPKIALFDDTKVILKHIDYSNIAILTKKESSDSVNGNGILTLTILNCKTGRQIYSQYEKSVNLKYPINLIYDENGVFVSYYNPVYSIFQIWTVELFSKKMENNFVSMLQNYYFSESGAKYEDFNYLNENMDIIALEQKYGYSLGIKKMAVVTTKLSLTKRNLMIITPNNQIHSLDRDILSTRRAVKLPKDNQLQNAFSFESTTLPPYNYMVPIDRLSIISYHANLNDIKEIYFSGSNLESTILFVAYGNDVFMSSIAPDRTYDMINEDFNYILVTLSIIICFVGVFIAKKYASQSNLHRLFENKEIVTPM</sequence>
<evidence type="ECO:0000313" key="14">
    <source>
        <dbReference type="Proteomes" id="UP000009168"/>
    </source>
</evidence>
<dbReference type="PANTHER" id="PTHR21573">
    <property type="entry name" value="ER MEMBRANE PROTEIN COMPLEX SUBUNIT 1"/>
    <property type="match status" value="1"/>
</dbReference>
<evidence type="ECO:0000256" key="6">
    <source>
        <dbReference type="ARBA" id="ARBA00022824"/>
    </source>
</evidence>
<comment type="subcellular location">
    <subcellularLocation>
        <location evidence="1">Endoplasmic reticulum membrane</location>
        <topology evidence="1">Single-pass type I membrane protein</topology>
    </subcellularLocation>
</comment>
<dbReference type="GeneID" id="7827416"/>
<keyword evidence="5 11" id="KW-0732">Signal</keyword>
<organism evidence="13 14">
    <name type="scientific">Tetrahymena thermophila (strain SB210)</name>
    <dbReference type="NCBI Taxonomy" id="312017"/>
    <lineage>
        <taxon>Eukaryota</taxon>
        <taxon>Sar</taxon>
        <taxon>Alveolata</taxon>
        <taxon>Ciliophora</taxon>
        <taxon>Intramacronucleata</taxon>
        <taxon>Oligohymenophorea</taxon>
        <taxon>Hymenostomatida</taxon>
        <taxon>Tetrahymenina</taxon>
        <taxon>Tetrahymenidae</taxon>
        <taxon>Tetrahymena</taxon>
    </lineage>
</organism>
<dbReference type="EMBL" id="GG662474">
    <property type="protein sequence ID" value="EAS03520.2"/>
    <property type="molecule type" value="Genomic_DNA"/>
</dbReference>
<evidence type="ECO:0000256" key="9">
    <source>
        <dbReference type="ARBA" id="ARBA00023180"/>
    </source>
</evidence>
<keyword evidence="6" id="KW-0256">Endoplasmic reticulum</keyword>
<keyword evidence="7 10" id="KW-1133">Transmembrane helix</keyword>
<dbReference type="InterPro" id="IPR026895">
    <property type="entry name" value="EMC1"/>
</dbReference>
<evidence type="ECO:0000256" key="4">
    <source>
        <dbReference type="ARBA" id="ARBA00022692"/>
    </source>
</evidence>